<accession>A0A5N7B716</accession>
<evidence type="ECO:0000313" key="1">
    <source>
        <dbReference type="EMBL" id="KAE8377240.1"/>
    </source>
</evidence>
<name>A0A5N7B716_9EURO</name>
<dbReference type="Proteomes" id="UP000326198">
    <property type="component" value="Unassembled WGS sequence"/>
</dbReference>
<dbReference type="AlphaFoldDB" id="A0A5N7B716"/>
<reference evidence="1 2" key="1">
    <citation type="submission" date="2019-04" db="EMBL/GenBank/DDBJ databases">
        <title>Friends and foes A comparative genomics studyof 23 Aspergillus species from section Flavi.</title>
        <authorList>
            <consortium name="DOE Joint Genome Institute"/>
            <person name="Kjaerbolling I."/>
            <person name="Vesth T."/>
            <person name="Frisvad J.C."/>
            <person name="Nybo J.L."/>
            <person name="Theobald S."/>
            <person name="Kildgaard S."/>
            <person name="Isbrandt T."/>
            <person name="Kuo A."/>
            <person name="Sato A."/>
            <person name="Lyhne E.K."/>
            <person name="Kogle M.E."/>
            <person name="Wiebenga A."/>
            <person name="Kun R.S."/>
            <person name="Lubbers R.J."/>
            <person name="Makela M.R."/>
            <person name="Barry K."/>
            <person name="Chovatia M."/>
            <person name="Clum A."/>
            <person name="Daum C."/>
            <person name="Haridas S."/>
            <person name="He G."/>
            <person name="LaButti K."/>
            <person name="Lipzen A."/>
            <person name="Mondo S."/>
            <person name="Riley R."/>
            <person name="Salamov A."/>
            <person name="Simmons B.A."/>
            <person name="Magnuson J.K."/>
            <person name="Henrissat B."/>
            <person name="Mortensen U.H."/>
            <person name="Larsen T.O."/>
            <person name="Devries R.P."/>
            <person name="Grigoriev I.V."/>
            <person name="Machida M."/>
            <person name="Baker S.E."/>
            <person name="Andersen M.R."/>
        </authorList>
    </citation>
    <scope>NUCLEOTIDE SEQUENCE [LARGE SCALE GENOMIC DNA]</scope>
    <source>
        <strain evidence="1 2">IBT 29228</strain>
    </source>
</reference>
<organism evidence="1 2">
    <name type="scientific">Aspergillus bertholletiae</name>
    <dbReference type="NCBI Taxonomy" id="1226010"/>
    <lineage>
        <taxon>Eukaryota</taxon>
        <taxon>Fungi</taxon>
        <taxon>Dikarya</taxon>
        <taxon>Ascomycota</taxon>
        <taxon>Pezizomycotina</taxon>
        <taxon>Eurotiomycetes</taxon>
        <taxon>Eurotiomycetidae</taxon>
        <taxon>Eurotiales</taxon>
        <taxon>Aspergillaceae</taxon>
        <taxon>Aspergillus</taxon>
        <taxon>Aspergillus subgen. Circumdati</taxon>
    </lineage>
</organism>
<protein>
    <submittedName>
        <fullName evidence="1">Uncharacterized protein</fullName>
    </submittedName>
</protein>
<keyword evidence="2" id="KW-1185">Reference proteome</keyword>
<dbReference type="EMBL" id="ML736226">
    <property type="protein sequence ID" value="KAE8377240.1"/>
    <property type="molecule type" value="Genomic_DNA"/>
</dbReference>
<sequence>MHSVHTTFQVPPDKPCGSLAGSCRLPTNLSTSMLTLLILYSITVCSVSQYKC</sequence>
<evidence type="ECO:0000313" key="2">
    <source>
        <dbReference type="Proteomes" id="UP000326198"/>
    </source>
</evidence>
<gene>
    <name evidence="1" type="ORF">BDV26DRAFT_263940</name>
</gene>
<proteinExistence type="predicted"/>